<accession>A0A391NU08</accession>
<comment type="caution">
    <text evidence="1">The sequence shown here is derived from an EMBL/GenBank/DDBJ whole genome shotgun (WGS) entry which is preliminary data.</text>
</comment>
<keyword evidence="2" id="KW-1185">Reference proteome</keyword>
<dbReference type="Proteomes" id="UP000265618">
    <property type="component" value="Unassembled WGS sequence"/>
</dbReference>
<reference evidence="1 2" key="1">
    <citation type="journal article" date="2018" name="PLoS ONE">
        <title>The draft genome of Kipferlia bialata reveals reductive genome evolution in fornicate parasites.</title>
        <authorList>
            <person name="Tanifuji G."/>
            <person name="Takabayashi S."/>
            <person name="Kume K."/>
            <person name="Takagi M."/>
            <person name="Nakayama T."/>
            <person name="Kamikawa R."/>
            <person name="Inagaki Y."/>
            <person name="Hashimoto T."/>
        </authorList>
    </citation>
    <scope>NUCLEOTIDE SEQUENCE [LARGE SCALE GENOMIC DNA]</scope>
    <source>
        <strain evidence="1">NY0173</strain>
    </source>
</reference>
<organism evidence="1 2">
    <name type="scientific">Kipferlia bialata</name>
    <dbReference type="NCBI Taxonomy" id="797122"/>
    <lineage>
        <taxon>Eukaryota</taxon>
        <taxon>Metamonada</taxon>
        <taxon>Carpediemonas-like organisms</taxon>
        <taxon>Kipferlia</taxon>
    </lineage>
</organism>
<proteinExistence type="predicted"/>
<dbReference type="AlphaFoldDB" id="A0A391NU08"/>
<dbReference type="EMBL" id="BDIP01001228">
    <property type="protein sequence ID" value="GCA62718.1"/>
    <property type="molecule type" value="Genomic_DNA"/>
</dbReference>
<protein>
    <submittedName>
        <fullName evidence="1">Uncharacterized protein</fullName>
    </submittedName>
</protein>
<name>A0A391NU08_9EUKA</name>
<evidence type="ECO:0000313" key="1">
    <source>
        <dbReference type="EMBL" id="GCA62718.1"/>
    </source>
</evidence>
<evidence type="ECO:0000313" key="2">
    <source>
        <dbReference type="Proteomes" id="UP000265618"/>
    </source>
</evidence>
<sequence>MDPPIDMTLEDYVTKAGFKDAKECAKVCKFLRKREGVANVKDLVYLLGDPDRRKCSFQNTKWKTLWKIKLHEAVVRSLQERNGPVLTDMSSDSETSPERLTSTMLSRYACEFMRRQRGRNGSMDIQNISITRRIVEAAGGEDVALIEVVGHSGCGKTTGMLFLEQYGHVVFLPLCQGTKNIRYPLKSYFEGLDVNALKVMEGDDESGFHSHVQEQPEYQSVQYATLHSILDIVTGEKTMNKVFDVTFMEHMEECMPGGRFLPVSALKGYCDRVRAALLEALKKHGVKPVFVILDEALSSWHGMFGPNTDLALASFMVTREASVSVALWLREACKGYHSAAILNDTTATITTYSRGSRSSTWGPSYAAPHCHQVLFVDTYVNEATVRAVLDSLAGQMTGLPRDKAGLDRLVALLTGSPIILSSFCDQSTMYKGLKAVLKCVKSRVGSRGASMGAESVLAAIVPLLGGSLGSRSVLSYDVFSALVHHGFGTPPCTDPLGTQLGPKSVTQASPLPPLRIDYPVCVPMVSVAALYVLGQIGASAKGEEMILRVSNALVTAGTFAAVPEMVKGLLYEVDSFCAMLYARAKCYTRD</sequence>
<gene>
    <name evidence="1" type="ORF">KIPB_005310</name>
</gene>